<dbReference type="PRINTS" id="PR01805">
    <property type="entry name" value="VACJLIPOPROT"/>
</dbReference>
<evidence type="ECO:0000313" key="5">
    <source>
        <dbReference type="Proteomes" id="UP001268036"/>
    </source>
</evidence>
<keyword evidence="4" id="KW-0449">Lipoprotein</keyword>
<reference evidence="4" key="1">
    <citation type="submission" date="2023-08" db="EMBL/GenBank/DDBJ databases">
        <title>Functional and genomic diversity of the sorghum phyllosphere microbiome.</title>
        <authorList>
            <person name="Shade A."/>
        </authorList>
    </citation>
    <scope>NUCLEOTIDE SEQUENCE</scope>
    <source>
        <strain evidence="4">SORGH_AS_0201</strain>
    </source>
</reference>
<dbReference type="InterPro" id="IPR007428">
    <property type="entry name" value="MlaA"/>
</dbReference>
<feature type="chain" id="PRO_5042471769" evidence="3">
    <location>
        <begin position="19"/>
        <end position="272"/>
    </location>
</feature>
<comment type="similarity">
    <text evidence="1">Belongs to the MlaA family.</text>
</comment>
<dbReference type="Pfam" id="PF04333">
    <property type="entry name" value="MlaA"/>
    <property type="match status" value="1"/>
</dbReference>
<comment type="caution">
    <text evidence="4">The sequence shown here is derived from an EMBL/GenBank/DDBJ whole genome shotgun (WGS) entry which is preliminary data.</text>
</comment>
<evidence type="ECO:0000256" key="2">
    <source>
        <dbReference type="ARBA" id="ARBA00022729"/>
    </source>
</evidence>
<dbReference type="Proteomes" id="UP001268036">
    <property type="component" value="Unassembled WGS sequence"/>
</dbReference>
<dbReference type="GO" id="GO:0016020">
    <property type="term" value="C:membrane"/>
    <property type="evidence" value="ECO:0007669"/>
    <property type="project" value="InterPro"/>
</dbReference>
<sequence>MVRSLLALLLLASASAFAAEPNAASSSLTQSSTTMPPAPVGADGFTNPLSTLKYNPGLDQREFERASLEALDVYDPLEPWNRRVYHFNYRLDQWVLLPVVNGYRYITPGFVRSGVSNFFANLGDVTNLVNSLLQFKGRRALDTSGRLLINTTLGVFGLWDPATRMGLMRQPEDFGETLGFYGVGAGPYLMLPVLGPSNLRDTTGLAFDFTAESQINFLNVSQESGRHPEIILLRAVNLRYVNPFRYGQFDSPFEYEKLRYFYTKARELQIAE</sequence>
<dbReference type="GO" id="GO:0120010">
    <property type="term" value="P:intermembrane phospholipid transfer"/>
    <property type="evidence" value="ECO:0007669"/>
    <property type="project" value="TreeGrafter"/>
</dbReference>
<organism evidence="4 5">
    <name type="scientific">Pseudomonas oryzihabitans</name>
    <dbReference type="NCBI Taxonomy" id="47885"/>
    <lineage>
        <taxon>Bacteria</taxon>
        <taxon>Pseudomonadati</taxon>
        <taxon>Pseudomonadota</taxon>
        <taxon>Gammaproteobacteria</taxon>
        <taxon>Pseudomonadales</taxon>
        <taxon>Pseudomonadaceae</taxon>
        <taxon>Pseudomonas</taxon>
    </lineage>
</organism>
<proteinExistence type="inferred from homology"/>
<dbReference type="PANTHER" id="PTHR30035:SF3">
    <property type="entry name" value="INTERMEMBRANE PHOSPHOLIPID TRANSPORT SYSTEM LIPOPROTEIN MLAA"/>
    <property type="match status" value="1"/>
</dbReference>
<feature type="signal peptide" evidence="3">
    <location>
        <begin position="1"/>
        <end position="18"/>
    </location>
</feature>
<name>A0AAJ2BHD1_9PSED</name>
<accession>A0AAJ2BHD1</accession>
<protein>
    <submittedName>
        <fullName evidence="4">Phospholipid-binding lipoprotein MlaA</fullName>
    </submittedName>
</protein>
<keyword evidence="2 3" id="KW-0732">Signal</keyword>
<dbReference type="PANTHER" id="PTHR30035">
    <property type="entry name" value="LIPOPROTEIN VACJ-RELATED"/>
    <property type="match status" value="1"/>
</dbReference>
<evidence type="ECO:0000313" key="4">
    <source>
        <dbReference type="EMBL" id="MDR6232480.1"/>
    </source>
</evidence>
<evidence type="ECO:0000256" key="3">
    <source>
        <dbReference type="SAM" id="SignalP"/>
    </source>
</evidence>
<dbReference type="EMBL" id="JAVJAF010000001">
    <property type="protein sequence ID" value="MDR6232480.1"/>
    <property type="molecule type" value="Genomic_DNA"/>
</dbReference>
<dbReference type="AlphaFoldDB" id="A0AAJ2BHD1"/>
<evidence type="ECO:0000256" key="1">
    <source>
        <dbReference type="ARBA" id="ARBA00010634"/>
    </source>
</evidence>
<gene>
    <name evidence="4" type="ORF">QE440_000221</name>
</gene>